<dbReference type="EMBL" id="DVFZ01000078">
    <property type="protein sequence ID" value="HIQ83007.1"/>
    <property type="molecule type" value="Genomic_DNA"/>
</dbReference>
<reference evidence="1" key="1">
    <citation type="submission" date="2020-10" db="EMBL/GenBank/DDBJ databases">
        <authorList>
            <person name="Gilroy R."/>
        </authorList>
    </citation>
    <scope>NUCLEOTIDE SEQUENCE</scope>
    <source>
        <strain evidence="1">ChiSjej6B24-2974</strain>
    </source>
</reference>
<gene>
    <name evidence="1" type="ORF">IAA52_07875</name>
</gene>
<dbReference type="AlphaFoldDB" id="A0A9D0ZM00"/>
<protein>
    <submittedName>
        <fullName evidence="1">Uncharacterized protein</fullName>
    </submittedName>
</protein>
<evidence type="ECO:0000313" key="2">
    <source>
        <dbReference type="Proteomes" id="UP000824260"/>
    </source>
</evidence>
<comment type="caution">
    <text evidence="1">The sequence shown here is derived from an EMBL/GenBank/DDBJ whole genome shotgun (WGS) entry which is preliminary data.</text>
</comment>
<name>A0A9D0ZM00_9FIRM</name>
<evidence type="ECO:0000313" key="1">
    <source>
        <dbReference type="EMBL" id="HIQ83007.1"/>
    </source>
</evidence>
<dbReference type="Proteomes" id="UP000824260">
    <property type="component" value="Unassembled WGS sequence"/>
</dbReference>
<proteinExistence type="predicted"/>
<organism evidence="1 2">
    <name type="scientific">Candidatus Pullichristensenella stercorigallinarum</name>
    <dbReference type="NCBI Taxonomy" id="2840909"/>
    <lineage>
        <taxon>Bacteria</taxon>
        <taxon>Bacillati</taxon>
        <taxon>Bacillota</taxon>
        <taxon>Clostridia</taxon>
        <taxon>Candidatus Pullichristensenella</taxon>
    </lineage>
</organism>
<accession>A0A9D0ZM00</accession>
<reference evidence="1" key="2">
    <citation type="journal article" date="2021" name="PeerJ">
        <title>Extensive microbial diversity within the chicken gut microbiome revealed by metagenomics and culture.</title>
        <authorList>
            <person name="Gilroy R."/>
            <person name="Ravi A."/>
            <person name="Getino M."/>
            <person name="Pursley I."/>
            <person name="Horton D.L."/>
            <person name="Alikhan N.F."/>
            <person name="Baker D."/>
            <person name="Gharbi K."/>
            <person name="Hall N."/>
            <person name="Watson M."/>
            <person name="Adriaenssens E.M."/>
            <person name="Foster-Nyarko E."/>
            <person name="Jarju S."/>
            <person name="Secka A."/>
            <person name="Antonio M."/>
            <person name="Oren A."/>
            <person name="Chaudhuri R.R."/>
            <person name="La Ragione R."/>
            <person name="Hildebrand F."/>
            <person name="Pallen M.J."/>
        </authorList>
    </citation>
    <scope>NUCLEOTIDE SEQUENCE</scope>
    <source>
        <strain evidence="1">ChiSjej6B24-2974</strain>
    </source>
</reference>
<sequence>MQANEAKKTARKKPNTVVLLIIAALLVLALILLPERNAGEPQYELTIRELGGTSMLAASASEELGYGEILLVYSEDMVVEDVNGQEISYDELGVADKIRVSLLPGEKDAQGNPSEPVISRIILLPGGQDDYV</sequence>